<dbReference type="AlphaFoldDB" id="A0AAP8U2W0"/>
<dbReference type="GO" id="GO:0043200">
    <property type="term" value="P:response to amino acid"/>
    <property type="evidence" value="ECO:0007669"/>
    <property type="project" value="TreeGrafter"/>
</dbReference>
<evidence type="ECO:0000313" key="5">
    <source>
        <dbReference type="EMBL" id="MCZ0808898.1"/>
    </source>
</evidence>
<keyword evidence="1" id="KW-0805">Transcription regulation</keyword>
<dbReference type="SUPFAM" id="SSF46785">
    <property type="entry name" value="Winged helix' DNA-binding domain"/>
    <property type="match status" value="1"/>
</dbReference>
<dbReference type="Gene3D" id="3.30.70.920">
    <property type="match status" value="1"/>
</dbReference>
<dbReference type="SUPFAM" id="SSF54909">
    <property type="entry name" value="Dimeric alpha+beta barrel"/>
    <property type="match status" value="1"/>
</dbReference>
<proteinExistence type="predicted"/>
<dbReference type="GO" id="GO:0043565">
    <property type="term" value="F:sequence-specific DNA binding"/>
    <property type="evidence" value="ECO:0007669"/>
    <property type="project" value="InterPro"/>
</dbReference>
<dbReference type="PROSITE" id="PS50956">
    <property type="entry name" value="HTH_ASNC_2"/>
    <property type="match status" value="1"/>
</dbReference>
<keyword evidence="2" id="KW-0238">DNA-binding</keyword>
<dbReference type="PANTHER" id="PTHR30154:SF34">
    <property type="entry name" value="TRANSCRIPTIONAL REGULATOR AZLB"/>
    <property type="match status" value="1"/>
</dbReference>
<dbReference type="EMBL" id="JAPTNE010000026">
    <property type="protein sequence ID" value="MCZ0808898.1"/>
    <property type="molecule type" value="Genomic_DNA"/>
</dbReference>
<dbReference type="Gene3D" id="1.10.10.10">
    <property type="entry name" value="Winged helix-like DNA-binding domain superfamily/Winged helix DNA-binding domain"/>
    <property type="match status" value="1"/>
</dbReference>
<dbReference type="InterPro" id="IPR019888">
    <property type="entry name" value="Tscrpt_reg_AsnC-like"/>
</dbReference>
<reference evidence="5" key="2">
    <citation type="submission" date="2022-09" db="EMBL/GenBank/DDBJ databases">
        <title>Genome analysis and characterization of larvicidal activity of Brevibacillus strains.</title>
        <authorList>
            <person name="Patrusheva E.V."/>
            <person name="Izotova A.O."/>
            <person name="Toshchakov S.V."/>
            <person name="Sineoky S.P."/>
        </authorList>
    </citation>
    <scope>NUCLEOTIDE SEQUENCE</scope>
    <source>
        <strain evidence="5">VKPM_B-13247</strain>
    </source>
</reference>
<dbReference type="Proteomes" id="UP000239759">
    <property type="component" value="Unassembled WGS sequence"/>
</dbReference>
<sequence length="162" mass="18634">MNRVEEVKAQRSLYSDLDDLDYQIVTQLQDNARLPFTQIAKELGVAEKTVRIRVQQMQEEGILSLVGVVNPIKAGIRVQTMIQVAVENNMLEHVIDVMEHTHEIRLVILTSGDYQLLLQVFTRDHNELSDFLVQKLNKIKGITKTNVIVELKVLKSKLKFIR</sequence>
<dbReference type="InterPro" id="IPR000485">
    <property type="entry name" value="AsnC-type_HTH_dom"/>
</dbReference>
<evidence type="ECO:0000313" key="6">
    <source>
        <dbReference type="EMBL" id="PPA90327.1"/>
    </source>
</evidence>
<protein>
    <submittedName>
        <fullName evidence="5 6">Transcriptional regulator</fullName>
    </submittedName>
</protein>
<dbReference type="InterPro" id="IPR036388">
    <property type="entry name" value="WH-like_DNA-bd_sf"/>
</dbReference>
<dbReference type="EMBL" id="PRKQ01000048">
    <property type="protein sequence ID" value="PPA90327.1"/>
    <property type="molecule type" value="Genomic_DNA"/>
</dbReference>
<dbReference type="SMART" id="SM00344">
    <property type="entry name" value="HTH_ASNC"/>
    <property type="match status" value="1"/>
</dbReference>
<dbReference type="InterPro" id="IPR036390">
    <property type="entry name" value="WH_DNA-bd_sf"/>
</dbReference>
<dbReference type="InterPro" id="IPR011008">
    <property type="entry name" value="Dimeric_a/b-barrel"/>
</dbReference>
<dbReference type="Pfam" id="PF01037">
    <property type="entry name" value="AsnC_trans_reg"/>
    <property type="match status" value="1"/>
</dbReference>
<dbReference type="PRINTS" id="PR00033">
    <property type="entry name" value="HTHASNC"/>
</dbReference>
<evidence type="ECO:0000259" key="4">
    <source>
        <dbReference type="PROSITE" id="PS50956"/>
    </source>
</evidence>
<dbReference type="Proteomes" id="UP001077662">
    <property type="component" value="Unassembled WGS sequence"/>
</dbReference>
<evidence type="ECO:0000313" key="7">
    <source>
        <dbReference type="Proteomes" id="UP000239759"/>
    </source>
</evidence>
<name>A0AAP8U2W0_BRELA</name>
<keyword evidence="3" id="KW-0804">Transcription</keyword>
<reference evidence="6 7" key="1">
    <citation type="submission" date="2018-02" db="EMBL/GenBank/DDBJ databases">
        <title>Comparative analysis of genomes of three Brevibacillus laterosporus strains producers of potent antimicrobials isolated from silage.</title>
        <authorList>
            <person name="Kojic M."/>
            <person name="Miljkovic M."/>
            <person name="Studholme D."/>
            <person name="Filipic B."/>
        </authorList>
    </citation>
    <scope>NUCLEOTIDE SEQUENCE [LARGE SCALE GENOMIC DNA]</scope>
    <source>
        <strain evidence="6 7">BGSP11</strain>
    </source>
</reference>
<dbReference type="RefSeq" id="WP_104033638.1">
    <property type="nucleotide sequence ID" value="NZ_JANSGW010000026.1"/>
</dbReference>
<dbReference type="InterPro" id="IPR019887">
    <property type="entry name" value="Tscrpt_reg_AsnC/Lrp_C"/>
</dbReference>
<comment type="caution">
    <text evidence="6">The sequence shown here is derived from an EMBL/GenBank/DDBJ whole genome shotgun (WGS) entry which is preliminary data.</text>
</comment>
<dbReference type="Pfam" id="PF13404">
    <property type="entry name" value="HTH_AsnC-type"/>
    <property type="match status" value="1"/>
</dbReference>
<organism evidence="6 7">
    <name type="scientific">Brevibacillus laterosporus</name>
    <name type="common">Bacillus laterosporus</name>
    <dbReference type="NCBI Taxonomy" id="1465"/>
    <lineage>
        <taxon>Bacteria</taxon>
        <taxon>Bacillati</taxon>
        <taxon>Bacillota</taxon>
        <taxon>Bacilli</taxon>
        <taxon>Bacillales</taxon>
        <taxon>Paenibacillaceae</taxon>
        <taxon>Brevibacillus</taxon>
    </lineage>
</organism>
<dbReference type="GO" id="GO:0005829">
    <property type="term" value="C:cytosol"/>
    <property type="evidence" value="ECO:0007669"/>
    <property type="project" value="TreeGrafter"/>
</dbReference>
<evidence type="ECO:0000256" key="3">
    <source>
        <dbReference type="ARBA" id="ARBA00023163"/>
    </source>
</evidence>
<gene>
    <name evidence="6" type="ORF">C4A77_24330</name>
    <name evidence="5" type="ORF">O0554_18590</name>
</gene>
<accession>A0AAP8U2W0</accession>
<evidence type="ECO:0000256" key="1">
    <source>
        <dbReference type="ARBA" id="ARBA00023015"/>
    </source>
</evidence>
<evidence type="ECO:0000256" key="2">
    <source>
        <dbReference type="ARBA" id="ARBA00023125"/>
    </source>
</evidence>
<feature type="domain" description="HTH asnC-type" evidence="4">
    <location>
        <begin position="17"/>
        <end position="77"/>
    </location>
</feature>
<dbReference type="PANTHER" id="PTHR30154">
    <property type="entry name" value="LEUCINE-RESPONSIVE REGULATORY PROTEIN"/>
    <property type="match status" value="1"/>
</dbReference>